<reference evidence="7" key="1">
    <citation type="submission" date="2025-08" db="UniProtKB">
        <authorList>
            <consortium name="RefSeq"/>
        </authorList>
    </citation>
    <scope>IDENTIFICATION</scope>
    <source>
        <tissue evidence="7">Liver</tissue>
    </source>
</reference>
<dbReference type="SUPFAM" id="SSF56436">
    <property type="entry name" value="C-type lectin-like"/>
    <property type="match status" value="1"/>
</dbReference>
<dbReference type="RefSeq" id="XP_007442174.2">
    <property type="nucleotide sequence ID" value="XM_007442112.2"/>
</dbReference>
<dbReference type="PROSITE" id="PS00615">
    <property type="entry name" value="C_TYPE_LECTIN_1"/>
    <property type="match status" value="1"/>
</dbReference>
<comment type="subcellular location">
    <subcellularLocation>
        <location evidence="1">Secreted</location>
    </subcellularLocation>
</comment>
<sequence>PFISKPAKENDCRKVHVPILYVLVAISFAMWITLFLLVLEKNSAISEALQKLNLNYSEEFMKNSQILEELQNKNLNYSQKFMNEIKVLDYVKTTLMVAERYTSNKFTETEDILEFFCSKGSVQLHSCPHSWKSQGRYCYYFSTEKTTWNKALWNCINYKAHLASIFSDEEQVFLKNNLNNIDNYWLGINDLEGQWKWKEGGMLLTTAFWNPGQPSKDINKDCGIMHPNGTWASAVCSLHNQWICKRKLIC</sequence>
<dbReference type="Proteomes" id="UP000695026">
    <property type="component" value="Unplaced"/>
</dbReference>
<evidence type="ECO:0000256" key="3">
    <source>
        <dbReference type="ARBA" id="ARBA00023157"/>
    </source>
</evidence>
<dbReference type="GO" id="GO:0005576">
    <property type="term" value="C:extracellular region"/>
    <property type="evidence" value="ECO:0007669"/>
    <property type="project" value="UniProtKB-SubCell"/>
</dbReference>
<dbReference type="Gene3D" id="3.10.100.10">
    <property type="entry name" value="Mannose-Binding Protein A, subunit A"/>
    <property type="match status" value="1"/>
</dbReference>
<keyword evidence="4" id="KW-0812">Transmembrane</keyword>
<dbReference type="AlphaFoldDB" id="A0A9F2RB72"/>
<dbReference type="OrthoDB" id="6133475at2759"/>
<name>A0A9F2RB72_PYTBI</name>
<organism evidence="6 7">
    <name type="scientific">Python bivittatus</name>
    <name type="common">Burmese python</name>
    <name type="synonym">Python molurus bivittatus</name>
    <dbReference type="NCBI Taxonomy" id="176946"/>
    <lineage>
        <taxon>Eukaryota</taxon>
        <taxon>Metazoa</taxon>
        <taxon>Chordata</taxon>
        <taxon>Craniata</taxon>
        <taxon>Vertebrata</taxon>
        <taxon>Euteleostomi</taxon>
        <taxon>Lepidosauria</taxon>
        <taxon>Squamata</taxon>
        <taxon>Bifurcata</taxon>
        <taxon>Unidentata</taxon>
        <taxon>Episquamata</taxon>
        <taxon>Toxicofera</taxon>
        <taxon>Serpentes</taxon>
        <taxon>Henophidia</taxon>
        <taxon>Pythonidae</taxon>
        <taxon>Python</taxon>
    </lineage>
</organism>
<keyword evidence="6" id="KW-1185">Reference proteome</keyword>
<feature type="domain" description="C-type lectin" evidence="5">
    <location>
        <begin position="134"/>
        <end position="245"/>
    </location>
</feature>
<evidence type="ECO:0000256" key="1">
    <source>
        <dbReference type="ARBA" id="ARBA00004613"/>
    </source>
</evidence>
<dbReference type="PROSITE" id="PS50041">
    <property type="entry name" value="C_TYPE_LECTIN_2"/>
    <property type="match status" value="1"/>
</dbReference>
<evidence type="ECO:0000256" key="4">
    <source>
        <dbReference type="SAM" id="Phobius"/>
    </source>
</evidence>
<evidence type="ECO:0000259" key="5">
    <source>
        <dbReference type="PROSITE" id="PS50041"/>
    </source>
</evidence>
<evidence type="ECO:0000313" key="7">
    <source>
        <dbReference type="RefSeq" id="XP_007442174.2"/>
    </source>
</evidence>
<dbReference type="InterPro" id="IPR018378">
    <property type="entry name" value="C-type_lectin_CS"/>
</dbReference>
<gene>
    <name evidence="7" type="primary">LOC103067351</name>
</gene>
<dbReference type="Pfam" id="PF00059">
    <property type="entry name" value="Lectin_C"/>
    <property type="match status" value="1"/>
</dbReference>
<keyword evidence="4" id="KW-1133">Transmembrane helix</keyword>
<dbReference type="SMART" id="SM00034">
    <property type="entry name" value="CLECT"/>
    <property type="match status" value="1"/>
</dbReference>
<keyword evidence="3" id="KW-1015">Disulfide bond</keyword>
<dbReference type="GeneID" id="103067351"/>
<dbReference type="OMA" id="IFCEKEN"/>
<dbReference type="InterPro" id="IPR016187">
    <property type="entry name" value="CTDL_fold"/>
</dbReference>
<dbReference type="InterPro" id="IPR001304">
    <property type="entry name" value="C-type_lectin-like"/>
</dbReference>
<dbReference type="InterPro" id="IPR050111">
    <property type="entry name" value="C-type_lectin/snaclec_domain"/>
</dbReference>
<keyword evidence="4" id="KW-0472">Membrane</keyword>
<protein>
    <submittedName>
        <fullName evidence="7">C-type lectin domain family 4 member E-like</fullName>
    </submittedName>
</protein>
<evidence type="ECO:0000313" key="6">
    <source>
        <dbReference type="Proteomes" id="UP000695026"/>
    </source>
</evidence>
<feature type="transmembrane region" description="Helical" evidence="4">
    <location>
        <begin position="20"/>
        <end position="39"/>
    </location>
</feature>
<evidence type="ECO:0000256" key="2">
    <source>
        <dbReference type="ARBA" id="ARBA00022525"/>
    </source>
</evidence>
<keyword evidence="2" id="KW-0964">Secreted</keyword>
<dbReference type="KEGG" id="pbi:103067351"/>
<feature type="non-terminal residue" evidence="7">
    <location>
        <position position="1"/>
    </location>
</feature>
<accession>A0A9F2RB72</accession>
<proteinExistence type="predicted"/>
<dbReference type="PANTHER" id="PTHR22803">
    <property type="entry name" value="MANNOSE, PHOSPHOLIPASE, LECTIN RECEPTOR RELATED"/>
    <property type="match status" value="1"/>
</dbReference>
<dbReference type="InterPro" id="IPR016186">
    <property type="entry name" value="C-type_lectin-like/link_sf"/>
</dbReference>